<dbReference type="Gene3D" id="3.40.1190.20">
    <property type="match status" value="1"/>
</dbReference>
<evidence type="ECO:0000259" key="10">
    <source>
        <dbReference type="Pfam" id="PF00294"/>
    </source>
</evidence>
<comment type="subcellular location">
    <subcellularLocation>
        <location evidence="9">Cytoplasm</location>
    </subcellularLocation>
</comment>
<dbReference type="RefSeq" id="WP_137193571.1">
    <property type="nucleotide sequence ID" value="NZ_CP039964.1"/>
</dbReference>
<feature type="binding site" evidence="9">
    <location>
        <position position="230"/>
    </location>
    <ligand>
        <name>K(+)</name>
        <dbReference type="ChEBI" id="CHEBI:29103"/>
    </ligand>
</feature>
<evidence type="ECO:0000256" key="7">
    <source>
        <dbReference type="ARBA" id="ARBA00022958"/>
    </source>
</evidence>
<evidence type="ECO:0000256" key="5">
    <source>
        <dbReference type="ARBA" id="ARBA00022840"/>
    </source>
</evidence>
<comment type="similarity">
    <text evidence="9">Belongs to the carbohydrate kinase PfkB family. Ribokinase subfamily.</text>
</comment>
<dbReference type="EC" id="2.7.1.15" evidence="9"/>
<dbReference type="InterPro" id="IPR029056">
    <property type="entry name" value="Ribokinase-like"/>
</dbReference>
<feature type="binding site" evidence="9">
    <location>
        <position position="264"/>
    </location>
    <ligand>
        <name>K(+)</name>
        <dbReference type="ChEBI" id="CHEBI:29103"/>
    </ligand>
</feature>
<keyword evidence="1 9" id="KW-0808">Transferase</keyword>
<dbReference type="EMBL" id="CP039964">
    <property type="protein sequence ID" value="QCO55810.1"/>
    <property type="molecule type" value="Genomic_DNA"/>
</dbReference>
<dbReference type="GO" id="GO:0005524">
    <property type="term" value="F:ATP binding"/>
    <property type="evidence" value="ECO:0007669"/>
    <property type="project" value="UniProtKB-UniRule"/>
</dbReference>
<comment type="activity regulation">
    <text evidence="9">Activated by a monovalent cation that binds near, but not in, the active site. The most likely occupant of the site in vivo is potassium. Ion binding induces a conformational change that may alter substrate affinity.</text>
</comment>
<keyword evidence="8 9" id="KW-0119">Carbohydrate metabolism</keyword>
<keyword evidence="2 9" id="KW-0479">Metal-binding</keyword>
<keyword evidence="7 9" id="KW-0630">Potassium</keyword>
<proteinExistence type="inferred from homology"/>
<keyword evidence="5 9" id="KW-0067">ATP-binding</keyword>
<dbReference type="SUPFAM" id="SSF53613">
    <property type="entry name" value="Ribokinase-like"/>
    <property type="match status" value="1"/>
</dbReference>
<protein>
    <recommendedName>
        <fullName evidence="9">Ribokinase</fullName>
        <shortName evidence="9">RK</shortName>
        <ecNumber evidence="9">2.7.1.15</ecNumber>
    </recommendedName>
</protein>
<feature type="binding site" evidence="9">
    <location>
        <position position="267"/>
    </location>
    <ligand>
        <name>K(+)</name>
        <dbReference type="ChEBI" id="CHEBI:29103"/>
    </ligand>
</feature>
<keyword evidence="9" id="KW-0963">Cytoplasm</keyword>
<feature type="binding site" evidence="9">
    <location>
        <position position="228"/>
    </location>
    <ligand>
        <name>K(+)</name>
        <dbReference type="ChEBI" id="CHEBI:29103"/>
    </ligand>
</feature>
<evidence type="ECO:0000256" key="2">
    <source>
        <dbReference type="ARBA" id="ARBA00022723"/>
    </source>
</evidence>
<evidence type="ECO:0000313" key="11">
    <source>
        <dbReference type="EMBL" id="QCO55810.1"/>
    </source>
</evidence>
<dbReference type="KEGG" id="pseb:EOK75_08650"/>
<dbReference type="UniPathway" id="UPA00916">
    <property type="reaction ID" value="UER00889"/>
</dbReference>
<dbReference type="Pfam" id="PF00294">
    <property type="entry name" value="PfkB"/>
    <property type="match status" value="1"/>
</dbReference>
<evidence type="ECO:0000256" key="1">
    <source>
        <dbReference type="ARBA" id="ARBA00022679"/>
    </source>
</evidence>
<feature type="domain" description="Carbohydrate kinase PfkB" evidence="10">
    <location>
        <begin position="6"/>
        <end position="276"/>
    </location>
</feature>
<comment type="subunit">
    <text evidence="9">Homodimer.</text>
</comment>
<feature type="binding site" evidence="9">
    <location>
        <begin position="201"/>
        <end position="206"/>
    </location>
    <ligand>
        <name>ATP</name>
        <dbReference type="ChEBI" id="CHEBI:30616"/>
    </ligand>
</feature>
<gene>
    <name evidence="9" type="primary">rbsK</name>
    <name evidence="11" type="ORF">EOK75_08650</name>
</gene>
<dbReference type="GO" id="GO:0005737">
    <property type="term" value="C:cytoplasm"/>
    <property type="evidence" value="ECO:0007669"/>
    <property type="project" value="UniProtKB-SubCell"/>
</dbReference>
<dbReference type="HAMAP" id="MF_01987">
    <property type="entry name" value="Ribokinase"/>
    <property type="match status" value="1"/>
</dbReference>
<dbReference type="Proteomes" id="UP000298631">
    <property type="component" value="Chromosome"/>
</dbReference>
<evidence type="ECO:0000313" key="12">
    <source>
        <dbReference type="Proteomes" id="UP000298631"/>
    </source>
</evidence>
<comment type="catalytic activity">
    <reaction evidence="9">
        <text>D-ribose + ATP = D-ribose 5-phosphate + ADP + H(+)</text>
        <dbReference type="Rhea" id="RHEA:13697"/>
        <dbReference type="ChEBI" id="CHEBI:15378"/>
        <dbReference type="ChEBI" id="CHEBI:30616"/>
        <dbReference type="ChEBI" id="CHEBI:47013"/>
        <dbReference type="ChEBI" id="CHEBI:78346"/>
        <dbReference type="ChEBI" id="CHEBI:456216"/>
        <dbReference type="EC" id="2.7.1.15"/>
    </reaction>
</comment>
<feature type="binding site" evidence="9">
    <location>
        <begin position="38"/>
        <end position="42"/>
    </location>
    <ligand>
        <name>substrate</name>
    </ligand>
</feature>
<dbReference type="CDD" id="cd01174">
    <property type="entry name" value="ribokinase"/>
    <property type="match status" value="1"/>
</dbReference>
<comment type="cofactor">
    <cofactor evidence="9">
        <name>Mg(2+)</name>
        <dbReference type="ChEBI" id="CHEBI:18420"/>
    </cofactor>
    <text evidence="9">Requires a divalent cation, most likely magnesium in vivo, as an electrophilic catalyst to aid phosphoryl group transfer. It is the chelate of the metal and the nucleotide that is the actual substrate.</text>
</comment>
<dbReference type="PANTHER" id="PTHR10584:SF166">
    <property type="entry name" value="RIBOKINASE"/>
    <property type="match status" value="1"/>
</dbReference>
<evidence type="ECO:0000256" key="3">
    <source>
        <dbReference type="ARBA" id="ARBA00022741"/>
    </source>
</evidence>
<dbReference type="GO" id="GO:0046872">
    <property type="term" value="F:metal ion binding"/>
    <property type="evidence" value="ECO:0007669"/>
    <property type="project" value="UniProtKB-KW"/>
</dbReference>
<dbReference type="InterPro" id="IPR002139">
    <property type="entry name" value="Ribo/fructo_kinase"/>
</dbReference>
<dbReference type="GO" id="GO:0019303">
    <property type="term" value="P:D-ribose catabolic process"/>
    <property type="evidence" value="ECO:0007669"/>
    <property type="project" value="UniProtKB-UniRule"/>
</dbReference>
<comment type="function">
    <text evidence="9">Catalyzes the phosphorylation of ribose at O-5 in a reaction requiring ATP and magnesium. The resulting D-ribose-5-phosphate can then be used either for sythesis of nucleotides, histidine, and tryptophan, or as a component of the pentose phosphate pathway.</text>
</comment>
<evidence type="ECO:0000256" key="6">
    <source>
        <dbReference type="ARBA" id="ARBA00022842"/>
    </source>
</evidence>
<dbReference type="GO" id="GO:0004747">
    <property type="term" value="F:ribokinase activity"/>
    <property type="evidence" value="ECO:0007669"/>
    <property type="project" value="UniProtKB-UniRule"/>
</dbReference>
<dbReference type="PRINTS" id="PR00990">
    <property type="entry name" value="RIBOKINASE"/>
</dbReference>
<name>A0A4P8EFE3_9RHOB</name>
<keyword evidence="3 9" id="KW-0547">Nucleotide-binding</keyword>
<evidence type="ECO:0000256" key="9">
    <source>
        <dbReference type="HAMAP-Rule" id="MF_01987"/>
    </source>
</evidence>
<dbReference type="InterPro" id="IPR011877">
    <property type="entry name" value="Ribokinase"/>
</dbReference>
<dbReference type="OrthoDB" id="9775849at2"/>
<feature type="binding site" evidence="9">
    <location>
        <position position="136"/>
    </location>
    <ligand>
        <name>substrate</name>
    </ligand>
</feature>
<keyword evidence="12" id="KW-1185">Reference proteome</keyword>
<organism evidence="11 12">
    <name type="scientific">Pseudorhodobacter turbinis</name>
    <dbReference type="NCBI Taxonomy" id="2500533"/>
    <lineage>
        <taxon>Bacteria</taxon>
        <taxon>Pseudomonadati</taxon>
        <taxon>Pseudomonadota</taxon>
        <taxon>Alphaproteobacteria</taxon>
        <taxon>Rhodobacterales</taxon>
        <taxon>Paracoccaceae</taxon>
        <taxon>Pseudorhodobacter</taxon>
    </lineage>
</organism>
<dbReference type="AlphaFoldDB" id="A0A4P8EFE3"/>
<feature type="binding site" evidence="9">
    <location>
        <begin position="10"/>
        <end position="12"/>
    </location>
    <ligand>
        <name>substrate</name>
    </ligand>
</feature>
<sequence>MAVYNLGSINIDHVYQVPHLVRPGETLCALEYSRGLGGKGANQSVAAAKAGAKVFHIGAIGPDSDWMMEALRGHNVDLGNVLQLNTPTGHAIIQVDRSAENSIILFPGANRHIPDGHVARVLESACPDDMLILQNETSAQSASVRLAADMGLRVLYSPAPFELGPLKEVVRFTSLLLMNEGEAEEMVAAFGSLPDCDVIITKGSKGAEWHRWGKDPLHAPAFPVTAVDTTGAGDCFAGTIAAALDAGLDPEMALRRAVAASALQVTQADATSAMPSRAEVDAFLENAP</sequence>
<feature type="binding site" evidence="9">
    <location>
        <position position="234"/>
    </location>
    <ligand>
        <name>substrate</name>
    </ligand>
</feature>
<evidence type="ECO:0000256" key="8">
    <source>
        <dbReference type="ARBA" id="ARBA00023277"/>
    </source>
</evidence>
<feature type="binding site" evidence="9">
    <location>
        <begin position="233"/>
        <end position="234"/>
    </location>
    <ligand>
        <name>ATP</name>
        <dbReference type="ChEBI" id="CHEBI:30616"/>
    </ligand>
</feature>
<dbReference type="InterPro" id="IPR011611">
    <property type="entry name" value="PfkB_dom"/>
</dbReference>
<evidence type="ECO:0000256" key="4">
    <source>
        <dbReference type="ARBA" id="ARBA00022777"/>
    </source>
</evidence>
<comment type="caution">
    <text evidence="9">Lacks conserved residue(s) required for the propagation of feature annotation.</text>
</comment>
<dbReference type="PANTHER" id="PTHR10584">
    <property type="entry name" value="SUGAR KINASE"/>
    <property type="match status" value="1"/>
</dbReference>
<keyword evidence="6 9" id="KW-0460">Magnesium</keyword>
<feature type="active site" description="Proton acceptor" evidence="9">
    <location>
        <position position="234"/>
    </location>
</feature>
<keyword evidence="4 9" id="KW-0418">Kinase</keyword>
<feature type="binding site" evidence="9">
    <location>
        <position position="179"/>
    </location>
    <ligand>
        <name>ATP</name>
        <dbReference type="ChEBI" id="CHEBI:30616"/>
    </ligand>
</feature>
<reference evidence="11 12" key="1">
    <citation type="submission" date="2019-05" db="EMBL/GenBank/DDBJ databases">
        <title>Pseudorhodobacter turbinis sp. nov., isolated from the gut of the Korean turban shell.</title>
        <authorList>
            <person name="Jeong Y.-S."/>
            <person name="Kang W.-R."/>
            <person name="Bae J.-W."/>
        </authorList>
    </citation>
    <scope>NUCLEOTIDE SEQUENCE [LARGE SCALE GENOMIC DNA]</scope>
    <source>
        <strain evidence="11 12">S12M18</strain>
    </source>
</reference>
<accession>A0A4P8EFE3</accession>
<comment type="pathway">
    <text evidence="9">Carbohydrate metabolism; D-ribose degradation; D-ribose 5-phosphate from beta-D-ribopyranose: step 2/2.</text>
</comment>